<keyword evidence="2" id="KW-1185">Reference proteome</keyword>
<proteinExistence type="predicted"/>
<organism evidence="1 2">
    <name type="scientific">Rhamnella rubrinervis</name>
    <dbReference type="NCBI Taxonomy" id="2594499"/>
    <lineage>
        <taxon>Eukaryota</taxon>
        <taxon>Viridiplantae</taxon>
        <taxon>Streptophyta</taxon>
        <taxon>Embryophyta</taxon>
        <taxon>Tracheophyta</taxon>
        <taxon>Spermatophyta</taxon>
        <taxon>Magnoliopsida</taxon>
        <taxon>eudicotyledons</taxon>
        <taxon>Gunneridae</taxon>
        <taxon>Pentapetalae</taxon>
        <taxon>rosids</taxon>
        <taxon>fabids</taxon>
        <taxon>Rosales</taxon>
        <taxon>Rhamnaceae</taxon>
        <taxon>rhamnoid group</taxon>
        <taxon>Rhamneae</taxon>
        <taxon>Rhamnella</taxon>
    </lineage>
</organism>
<protein>
    <submittedName>
        <fullName evidence="1">Uncharacterized protein</fullName>
    </submittedName>
</protein>
<accession>A0A8K0HKE7</accession>
<evidence type="ECO:0000313" key="2">
    <source>
        <dbReference type="Proteomes" id="UP000796880"/>
    </source>
</evidence>
<name>A0A8K0HKE7_9ROSA</name>
<comment type="caution">
    <text evidence="1">The sequence shown here is derived from an EMBL/GenBank/DDBJ whole genome shotgun (WGS) entry which is preliminary data.</text>
</comment>
<evidence type="ECO:0000313" key="1">
    <source>
        <dbReference type="EMBL" id="KAF3453849.1"/>
    </source>
</evidence>
<dbReference type="EMBL" id="VOIH02000002">
    <property type="protein sequence ID" value="KAF3453849.1"/>
    <property type="molecule type" value="Genomic_DNA"/>
</dbReference>
<reference evidence="1" key="1">
    <citation type="submission" date="2020-03" db="EMBL/GenBank/DDBJ databases">
        <title>A high-quality chromosome-level genome assembly of a woody plant with both climbing and erect habits, Rhamnella rubrinervis.</title>
        <authorList>
            <person name="Lu Z."/>
            <person name="Yang Y."/>
            <person name="Zhu X."/>
            <person name="Sun Y."/>
        </authorList>
    </citation>
    <scope>NUCLEOTIDE SEQUENCE</scope>
    <source>
        <strain evidence="1">BYM</strain>
        <tissue evidence="1">Leaf</tissue>
    </source>
</reference>
<sequence>MIFVVDITPLCLVEPMVAFDTIQLFWSSLNMEFISTNSSDVLPTMWILLLRRMLGFCSVRSKSIRIFGVGVGDFLCVWELSSGSKNLGPLGHRFYRSSTGHWGLQCHPRCMRGWVEVLLFTPLRSTFVPVEATGFYLSILMELSSLGWDPGMFKANSIGLSLDSCLEVWDSASCTLAAFRSSPSFEVFKDCSRVDENSNLTGRPIGRLGSNVQTGPVQVVSKILRRPGVAARIVSTTSLVSSGEMWRMRLLDLCQSPDKKVFGVRQVIHFLPFIRYCQDFWRYLSRMVSRGSLPISSQELLFPTHLLYADGVLMFCEGLIGIDRRAPRFWRTSNQGSLLYLSRFPFKGSPTAILRPITDRILERLASWKGRTSDGGRLCLINSVITSSLSTRLWSTNGAKPFIIASSIGLGGLSYYFEAIWIMGFTCGSLRVDNRGCPLSSCYKTRRFMGPAHLGNPLIRWQLEPSDEFHIAFPLVLGIEKVAILMDPDESLAPFSRAIQCRDIYLHLSTGGPCGLDTLGSVLFLRLSLFAASSRRIPTDDVLIRRESKAFSSLLDLPCAAIWDCLGVAGIDWLLPIRGRYVREGYGGLIKHSVFNLGRILLVLSRYLRLEISVGIIFGWSVTPLMSPICSFVEEVVTWVYKARRVNALVIFPKIQPGFSHLRGRKYGRMLFKIRFFTLSDGGGLPDSCTRMHYRNVNGFANYRFRK</sequence>
<gene>
    <name evidence="1" type="ORF">FNV43_RR04290</name>
</gene>
<dbReference type="Proteomes" id="UP000796880">
    <property type="component" value="Unassembled WGS sequence"/>
</dbReference>
<dbReference type="AlphaFoldDB" id="A0A8K0HKE7"/>